<feature type="region of interest" description="Disordered" evidence="10">
    <location>
        <begin position="266"/>
        <end position="289"/>
    </location>
</feature>
<comment type="catalytic activity">
    <reaction evidence="8">
        <text>L-threonyl-[protein] + ATP = O-phospho-L-threonyl-[protein] + ADP + H(+)</text>
        <dbReference type="Rhea" id="RHEA:46608"/>
        <dbReference type="Rhea" id="RHEA-COMP:11060"/>
        <dbReference type="Rhea" id="RHEA-COMP:11605"/>
        <dbReference type="ChEBI" id="CHEBI:15378"/>
        <dbReference type="ChEBI" id="CHEBI:30013"/>
        <dbReference type="ChEBI" id="CHEBI:30616"/>
        <dbReference type="ChEBI" id="CHEBI:61977"/>
        <dbReference type="ChEBI" id="CHEBI:456216"/>
        <dbReference type="EC" id="2.7.12.2"/>
    </reaction>
</comment>
<dbReference type="EMBL" id="AZIL01000837">
    <property type="protein sequence ID" value="EWM25711.1"/>
    <property type="molecule type" value="Genomic_DNA"/>
</dbReference>
<gene>
    <name evidence="12" type="ORF">Naga_100154g15</name>
</gene>
<dbReference type="Proteomes" id="UP000019335">
    <property type="component" value="Chromosome 10"/>
</dbReference>
<evidence type="ECO:0000256" key="5">
    <source>
        <dbReference type="ARBA" id="ARBA00038035"/>
    </source>
</evidence>
<dbReference type="Gene3D" id="3.30.200.20">
    <property type="entry name" value="Phosphorylase Kinase, domain 1"/>
    <property type="match status" value="1"/>
</dbReference>
<reference evidence="12 13" key="1">
    <citation type="journal article" date="2014" name="Mol. Plant">
        <title>Chromosome Scale Genome Assembly and Transcriptome Profiling of Nannochloropsis gaditana in Nitrogen Depletion.</title>
        <authorList>
            <person name="Corteggiani Carpinelli E."/>
            <person name="Telatin A."/>
            <person name="Vitulo N."/>
            <person name="Forcato C."/>
            <person name="D'Angelo M."/>
            <person name="Schiavon R."/>
            <person name="Vezzi A."/>
            <person name="Giacometti G.M."/>
            <person name="Morosinotto T."/>
            <person name="Valle G."/>
        </authorList>
    </citation>
    <scope>NUCLEOTIDE SEQUENCE [LARGE SCALE GENOMIC DNA]</scope>
    <source>
        <strain evidence="12 13">B-31</strain>
    </source>
</reference>
<dbReference type="InterPro" id="IPR000719">
    <property type="entry name" value="Prot_kinase_dom"/>
</dbReference>
<dbReference type="PROSITE" id="PS50011">
    <property type="entry name" value="PROTEIN_KINASE_DOM"/>
    <property type="match status" value="1"/>
</dbReference>
<evidence type="ECO:0000256" key="7">
    <source>
        <dbReference type="ARBA" id="ARBA00049014"/>
    </source>
</evidence>
<dbReference type="PANTHER" id="PTHR48013:SF9">
    <property type="entry name" value="DUAL SPECIFICITY MITOGEN-ACTIVATED PROTEIN KINASE KINASE 5"/>
    <property type="match status" value="1"/>
</dbReference>
<keyword evidence="4" id="KW-0067">ATP-binding</keyword>
<feature type="region of interest" description="Disordered" evidence="10">
    <location>
        <begin position="837"/>
        <end position="885"/>
    </location>
</feature>
<evidence type="ECO:0000259" key="11">
    <source>
        <dbReference type="PROSITE" id="PS50011"/>
    </source>
</evidence>
<evidence type="ECO:0000256" key="1">
    <source>
        <dbReference type="ARBA" id="ARBA00022679"/>
    </source>
</evidence>
<keyword evidence="2" id="KW-0547">Nucleotide-binding</keyword>
<dbReference type="EC" id="2.7.12.2" evidence="6"/>
<dbReference type="PANTHER" id="PTHR48013">
    <property type="entry name" value="DUAL SPECIFICITY MITOGEN-ACTIVATED PROTEIN KINASE KINASE 5-RELATED"/>
    <property type="match status" value="1"/>
</dbReference>
<comment type="caution">
    <text evidence="12">The sequence shown here is derived from an EMBL/GenBank/DDBJ whole genome shotgun (WGS) entry which is preliminary data.</text>
</comment>
<comment type="similarity">
    <text evidence="5">Belongs to the protein kinase superfamily. STE Ser/Thr protein kinase family. MAP kinase kinase subfamily.</text>
</comment>
<dbReference type="Gene3D" id="1.10.510.10">
    <property type="entry name" value="Transferase(Phosphotransferase) domain 1"/>
    <property type="match status" value="1"/>
</dbReference>
<evidence type="ECO:0000313" key="13">
    <source>
        <dbReference type="Proteomes" id="UP000019335"/>
    </source>
</evidence>
<evidence type="ECO:0000256" key="8">
    <source>
        <dbReference type="ARBA" id="ARBA00049299"/>
    </source>
</evidence>
<evidence type="ECO:0000256" key="6">
    <source>
        <dbReference type="ARBA" id="ARBA00038999"/>
    </source>
</evidence>
<dbReference type="SMART" id="SM00220">
    <property type="entry name" value="S_TKc"/>
    <property type="match status" value="1"/>
</dbReference>
<feature type="compositionally biased region" description="Pro residues" evidence="10">
    <location>
        <begin position="272"/>
        <end position="282"/>
    </location>
</feature>
<feature type="compositionally biased region" description="Basic and acidic residues" evidence="10">
    <location>
        <begin position="869"/>
        <end position="878"/>
    </location>
</feature>
<dbReference type="OrthoDB" id="28230at2759"/>
<comment type="catalytic activity">
    <reaction evidence="9">
        <text>L-tyrosyl-[protein] + ATP = O-phospho-L-tyrosyl-[protein] + ADP + H(+)</text>
        <dbReference type="Rhea" id="RHEA:10596"/>
        <dbReference type="Rhea" id="RHEA-COMP:10136"/>
        <dbReference type="Rhea" id="RHEA-COMP:20101"/>
        <dbReference type="ChEBI" id="CHEBI:15378"/>
        <dbReference type="ChEBI" id="CHEBI:30616"/>
        <dbReference type="ChEBI" id="CHEBI:46858"/>
        <dbReference type="ChEBI" id="CHEBI:61978"/>
        <dbReference type="ChEBI" id="CHEBI:456216"/>
        <dbReference type="EC" id="2.7.12.2"/>
    </reaction>
</comment>
<proteinExistence type="inferred from homology"/>
<evidence type="ECO:0000256" key="3">
    <source>
        <dbReference type="ARBA" id="ARBA00022777"/>
    </source>
</evidence>
<keyword evidence="13" id="KW-1185">Reference proteome</keyword>
<name>W7TYI1_9STRA</name>
<protein>
    <recommendedName>
        <fullName evidence="6">mitogen-activated protein kinase kinase</fullName>
        <ecNumber evidence="6">2.7.12.2</ecNumber>
    </recommendedName>
</protein>
<dbReference type="AlphaFoldDB" id="W7TYI1"/>
<evidence type="ECO:0000256" key="2">
    <source>
        <dbReference type="ARBA" id="ARBA00022741"/>
    </source>
</evidence>
<dbReference type="GO" id="GO:0005524">
    <property type="term" value="F:ATP binding"/>
    <property type="evidence" value="ECO:0007669"/>
    <property type="project" value="UniProtKB-KW"/>
</dbReference>
<accession>W7TYI1</accession>
<evidence type="ECO:0000313" key="12">
    <source>
        <dbReference type="EMBL" id="EWM25711.1"/>
    </source>
</evidence>
<dbReference type="InterPro" id="IPR011009">
    <property type="entry name" value="Kinase-like_dom_sf"/>
</dbReference>
<dbReference type="Pfam" id="PF00069">
    <property type="entry name" value="Pkinase"/>
    <property type="match status" value="2"/>
</dbReference>
<keyword evidence="1" id="KW-0808">Transferase</keyword>
<evidence type="ECO:0000256" key="4">
    <source>
        <dbReference type="ARBA" id="ARBA00022840"/>
    </source>
</evidence>
<feature type="compositionally biased region" description="Polar residues" evidence="10">
    <location>
        <begin position="25"/>
        <end position="43"/>
    </location>
</feature>
<comment type="catalytic activity">
    <reaction evidence="7">
        <text>L-seryl-[protein] + ATP = O-phospho-L-seryl-[protein] + ADP + H(+)</text>
        <dbReference type="Rhea" id="RHEA:17989"/>
        <dbReference type="Rhea" id="RHEA-COMP:9863"/>
        <dbReference type="Rhea" id="RHEA-COMP:11604"/>
        <dbReference type="ChEBI" id="CHEBI:15378"/>
        <dbReference type="ChEBI" id="CHEBI:29999"/>
        <dbReference type="ChEBI" id="CHEBI:30616"/>
        <dbReference type="ChEBI" id="CHEBI:83421"/>
        <dbReference type="ChEBI" id="CHEBI:456216"/>
        <dbReference type="EC" id="2.7.12.2"/>
    </reaction>
</comment>
<sequence length="885" mass="95438">MASTEEKEDNNRLLKHETTELISAEESTGRSVQPIHSKSATTATTPGVIAQSHEWNGPQYTLSNINGPVHPSFATPFSGMVDMTGCTNGDLLLKGSSFASISPLRPEAQSSEGSTIPMPHVDVSTLSDIHRLALLEDTIALSPSKKGSSHDIVSGRSLPWKTAPLTSSVYRPLSPDDSSMVSFTTTGAVVIGEDVSRRGLQDTQNTIASCSSWTNSSLSSTTTVRFLKSTAELPKEEESVSGEIADAVDNAHVSSVGAALPQEHSLGAYLPGCPPPPAPQTPGPSRTGQRVQRLLRLNLQELPMSHTGRGADLGQEALLAGSCSTAPTSSSGGSCQPLESDGLRRVAYVDDRSGMAILQTSDGDIVRYENVQGRDGRVTAHIQVAHRFAIGSKGTYTYPSDSISSQDTQKGDSPVRRPGRGVGQRPLPKSVTGPPRPGISTSYPPAGGLLDEAGDNLLELGFLGRGAGSVEVVKALHFPTMKMVAVKKVPIDKPSKLSQAIHELEQLLSNQVMIRERIADDSTRVHPCRFSLTTTAGGGGGREYCPFIVSLYDAYKHHSQIRLVMEYMNGGSLQDLVDKGGSRDEALLAKIAYNVLRGLSYLHSQGKIHRDVKPGNLLINSKNFVKLADFGLAASLDKVKSQTVGTNRYVPPEMLDSKMEDEEIEGEVAEEATQADGRKAAAPVPSTPPLKGRWSIKGDIWSFGLSLWAIAEGKCPFAHVADDEVLIAASVIDEPAPRISERFSPEFRDFIEACLRKDPHRRDSADILLQHPFIRSKAYVHLNERELENVADKVTLYFQTHPAKALLTPAMVRTLAEEIHLDERYVGEHLREALAGLPYVDTTDGPPPLTPPTGSEREDKEGQGSPDGLEGREKEKRNVPCCAFM</sequence>
<feature type="region of interest" description="Disordered" evidence="10">
    <location>
        <begin position="23"/>
        <end position="43"/>
    </location>
</feature>
<dbReference type="SUPFAM" id="SSF56112">
    <property type="entry name" value="Protein kinase-like (PK-like)"/>
    <property type="match status" value="1"/>
</dbReference>
<organism evidence="12 13">
    <name type="scientific">Nannochloropsis gaditana</name>
    <dbReference type="NCBI Taxonomy" id="72520"/>
    <lineage>
        <taxon>Eukaryota</taxon>
        <taxon>Sar</taxon>
        <taxon>Stramenopiles</taxon>
        <taxon>Ochrophyta</taxon>
        <taxon>Eustigmatophyceae</taxon>
        <taxon>Eustigmatales</taxon>
        <taxon>Monodopsidaceae</taxon>
        <taxon>Nannochloropsis</taxon>
    </lineage>
</organism>
<keyword evidence="3 12" id="KW-0418">Kinase</keyword>
<dbReference type="GO" id="GO:0004708">
    <property type="term" value="F:MAP kinase kinase activity"/>
    <property type="evidence" value="ECO:0007669"/>
    <property type="project" value="UniProtKB-EC"/>
</dbReference>
<feature type="domain" description="Protein kinase" evidence="11">
    <location>
        <begin position="457"/>
        <end position="774"/>
    </location>
</feature>
<evidence type="ECO:0000256" key="9">
    <source>
        <dbReference type="ARBA" id="ARBA00051693"/>
    </source>
</evidence>
<evidence type="ECO:0000256" key="10">
    <source>
        <dbReference type="SAM" id="MobiDB-lite"/>
    </source>
</evidence>
<feature type="region of interest" description="Disordered" evidence="10">
    <location>
        <begin position="398"/>
        <end position="441"/>
    </location>
</feature>
<feature type="compositionally biased region" description="Polar residues" evidence="10">
    <location>
        <begin position="398"/>
        <end position="408"/>
    </location>
</feature>